<keyword evidence="1" id="KW-0472">Membrane</keyword>
<sequence>MRRRDIVGLSLLLPGVLPVSAALLALGNRIFPTADIARSNEMHHAAVYFLGPQGDSPVELGVVLGWIALGVVGIALIAVGYRLIATEVADAPPLRPVDAPGVWHWLDV</sequence>
<gene>
    <name evidence="2" type="ORF">GCM10009640_19910</name>
</gene>
<keyword evidence="3" id="KW-1185">Reference proteome</keyword>
<comment type="caution">
    <text evidence="2">The sequence shown here is derived from an EMBL/GenBank/DDBJ whole genome shotgun (WGS) entry which is preliminary data.</text>
</comment>
<keyword evidence="1" id="KW-1133">Transmembrane helix</keyword>
<reference evidence="3" key="1">
    <citation type="journal article" date="2019" name="Int. J. Syst. Evol. Microbiol.">
        <title>The Global Catalogue of Microorganisms (GCM) 10K type strain sequencing project: providing services to taxonomists for standard genome sequencing and annotation.</title>
        <authorList>
            <consortium name="The Broad Institute Genomics Platform"/>
            <consortium name="The Broad Institute Genome Sequencing Center for Infectious Disease"/>
            <person name="Wu L."/>
            <person name="Ma J."/>
        </authorList>
    </citation>
    <scope>NUCLEOTIDE SEQUENCE [LARGE SCALE GENOMIC DNA]</scope>
    <source>
        <strain evidence="3">JCM 12398</strain>
    </source>
</reference>
<protein>
    <submittedName>
        <fullName evidence="2">Uncharacterized protein</fullName>
    </submittedName>
</protein>
<evidence type="ECO:0000256" key="1">
    <source>
        <dbReference type="SAM" id="Phobius"/>
    </source>
</evidence>
<evidence type="ECO:0000313" key="2">
    <source>
        <dbReference type="EMBL" id="GAA1424207.1"/>
    </source>
</evidence>
<proteinExistence type="predicted"/>
<feature type="transmembrane region" description="Helical" evidence="1">
    <location>
        <begin position="63"/>
        <end position="85"/>
    </location>
</feature>
<dbReference type="EMBL" id="BAAAKK010000005">
    <property type="protein sequence ID" value="GAA1424207.1"/>
    <property type="molecule type" value="Genomic_DNA"/>
</dbReference>
<dbReference type="Proteomes" id="UP001501266">
    <property type="component" value="Unassembled WGS sequence"/>
</dbReference>
<keyword evidence="1" id="KW-0812">Transmembrane</keyword>
<evidence type="ECO:0000313" key="3">
    <source>
        <dbReference type="Proteomes" id="UP001501266"/>
    </source>
</evidence>
<accession>A0ABP4JMX3</accession>
<dbReference type="RefSeq" id="WP_343919959.1">
    <property type="nucleotide sequence ID" value="NZ_BAAAKK010000005.1"/>
</dbReference>
<organism evidence="2 3">
    <name type="scientific">Agrococcus citreus</name>
    <dbReference type="NCBI Taxonomy" id="84643"/>
    <lineage>
        <taxon>Bacteria</taxon>
        <taxon>Bacillati</taxon>
        <taxon>Actinomycetota</taxon>
        <taxon>Actinomycetes</taxon>
        <taxon>Micrococcales</taxon>
        <taxon>Microbacteriaceae</taxon>
        <taxon>Agrococcus</taxon>
    </lineage>
</organism>
<name>A0ABP4JMX3_9MICO</name>